<evidence type="ECO:0000313" key="2">
    <source>
        <dbReference type="EMBL" id="EFF63389.1"/>
    </source>
</evidence>
<evidence type="ECO:0008006" key="4">
    <source>
        <dbReference type="Google" id="ProtNLM"/>
    </source>
</evidence>
<keyword evidence="1" id="KW-0812">Transmembrane</keyword>
<gene>
    <name evidence="2" type="ORF">CUW_2003</name>
</gene>
<feature type="transmembrane region" description="Helical" evidence="1">
    <location>
        <begin position="20"/>
        <end position="38"/>
    </location>
</feature>
<dbReference type="RefSeq" id="WP_006785042.1">
    <property type="nucleotide sequence ID" value="NZ_ADMN01000085.1"/>
</dbReference>
<protein>
    <recommendedName>
        <fullName evidence="4">DUF58 domain-containing protein</fullName>
    </recommendedName>
</protein>
<reference evidence="2 3" key="1">
    <citation type="journal article" date="2011" name="J. Bacteriol.">
        <title>Draft Genome Sequence of Turicibacter sanguinis PC909, Isolated from Human Feces.</title>
        <authorList>
            <person name="Cuiv P.O."/>
            <person name="Klaassens E.S."/>
            <person name="Durkin A.S."/>
            <person name="Harkins D.M."/>
            <person name="Foster L."/>
            <person name="McCorrison J."/>
            <person name="Torralba M."/>
            <person name="Nelson K.E."/>
            <person name="Morrison M."/>
        </authorList>
    </citation>
    <scope>NUCLEOTIDE SEQUENCE [LARGE SCALE GENOMIC DNA]</scope>
    <source>
        <strain evidence="2 3">PC909</strain>
    </source>
</reference>
<evidence type="ECO:0000313" key="3">
    <source>
        <dbReference type="Proteomes" id="UP000002938"/>
    </source>
</evidence>
<organism evidence="2 3">
    <name type="scientific">Turicibacter sanguinis PC909</name>
    <dbReference type="NCBI Taxonomy" id="702450"/>
    <lineage>
        <taxon>Bacteria</taxon>
        <taxon>Bacillati</taxon>
        <taxon>Bacillota</taxon>
        <taxon>Erysipelotrichia</taxon>
        <taxon>Erysipelotrichales</taxon>
        <taxon>Turicibacteraceae</taxon>
        <taxon>Turicibacter</taxon>
    </lineage>
</organism>
<evidence type="ECO:0000256" key="1">
    <source>
        <dbReference type="SAM" id="Phobius"/>
    </source>
</evidence>
<keyword evidence="1" id="KW-1133">Transmembrane helix</keyword>
<dbReference type="Proteomes" id="UP000002938">
    <property type="component" value="Unassembled WGS sequence"/>
</dbReference>
<name>A0ABP2I0D5_9FIRM</name>
<comment type="caution">
    <text evidence="2">The sequence shown here is derived from an EMBL/GenBank/DDBJ whole genome shotgun (WGS) entry which is preliminary data.</text>
</comment>
<accession>A0ABP2I0D5</accession>
<dbReference type="EMBL" id="ADMN01000085">
    <property type="protein sequence ID" value="EFF63389.1"/>
    <property type="molecule type" value="Genomic_DNA"/>
</dbReference>
<proteinExistence type="predicted"/>
<feature type="transmembrane region" description="Helical" evidence="1">
    <location>
        <begin position="44"/>
        <end position="64"/>
    </location>
</feature>
<dbReference type="GeneID" id="60059948"/>
<keyword evidence="3" id="KW-1185">Reference proteome</keyword>
<keyword evidence="1" id="KW-0472">Membrane</keyword>
<sequence length="351" mass="41398">MVVDSHPCLTYLKNKRKMEIQILCFIFFISLIILLFEIKTALSYCFIFGLSISLIVLICMYPRFLNGAERKMRSLRYTSPKYLFDLVIPNFLYNVTQLDFGCFKIENVLFNDAGICLVDSLQSIGVLHGERMQYLLEIQSSKEQQCCRKVKNPFRTLLYKRECLKLIIELYDLNSEIYSGLYLPHANWVEGRKDSSTDFLIEGGKSLKKFIKNFERSTLKVIIKNQYPLTSSEDVIYALMSIRYFGYLRQFYHSLMPLQKIRLKKELSPSSIILFEFVILKDAFTLEKLERFINKNKKQLKVGMKTWQEQLFLELNQFFEKNNNDSFTPFNLMGLMMSEGFFIQANHDLFN</sequence>